<dbReference type="EMBL" id="BART01025288">
    <property type="protein sequence ID" value="GAG99066.1"/>
    <property type="molecule type" value="Genomic_DNA"/>
</dbReference>
<name>X1DRP9_9ZZZZ</name>
<keyword evidence="4 6" id="KW-1133">Transmembrane helix</keyword>
<keyword evidence="1" id="KW-1003">Cell membrane</keyword>
<evidence type="ECO:0000256" key="5">
    <source>
        <dbReference type="ARBA" id="ARBA00023136"/>
    </source>
</evidence>
<organism evidence="7">
    <name type="scientific">marine sediment metagenome</name>
    <dbReference type="NCBI Taxonomy" id="412755"/>
    <lineage>
        <taxon>unclassified sequences</taxon>
        <taxon>metagenomes</taxon>
        <taxon>ecological metagenomes</taxon>
    </lineage>
</organism>
<dbReference type="Pfam" id="PF01790">
    <property type="entry name" value="LGT"/>
    <property type="match status" value="1"/>
</dbReference>
<evidence type="ECO:0000256" key="2">
    <source>
        <dbReference type="ARBA" id="ARBA00022679"/>
    </source>
</evidence>
<feature type="non-terminal residue" evidence="7">
    <location>
        <position position="1"/>
    </location>
</feature>
<dbReference type="AlphaFoldDB" id="X1DRP9"/>
<protein>
    <recommendedName>
        <fullName evidence="8">Prolipoprotein diacylglyceryl transferase</fullName>
    </recommendedName>
</protein>
<feature type="transmembrane region" description="Helical" evidence="6">
    <location>
        <begin position="41"/>
        <end position="64"/>
    </location>
</feature>
<dbReference type="PANTHER" id="PTHR30589">
    <property type="entry name" value="PROLIPOPROTEIN DIACYLGLYCERYL TRANSFERASE"/>
    <property type="match status" value="1"/>
</dbReference>
<evidence type="ECO:0000256" key="3">
    <source>
        <dbReference type="ARBA" id="ARBA00022692"/>
    </source>
</evidence>
<sequence length="217" mass="23561">ANISYDTVFTAALVGIPSGVVFARLLHVIDGWDYYSQNLGQIIGGGGLTAYGGVLGTALGIWVYSKFSKFQFGYFADVAAPGIILSQVVGRVGCTLNGCCYGVETSLPWGVIYTHPNSFAPLGIAIHPTQVYEIIWNLMVFAVLLKLRGRLKPDSSLFLVYLSLYSVFRLGTDFLRVGTPFLFGLHQAQVIAIIVLAIAIPLLALRTRWVRAESPAE</sequence>
<accession>X1DRP9</accession>
<proteinExistence type="predicted"/>
<keyword evidence="2" id="KW-0808">Transferase</keyword>
<feature type="transmembrane region" description="Helical" evidence="6">
    <location>
        <begin position="181"/>
        <end position="205"/>
    </location>
</feature>
<dbReference type="InterPro" id="IPR001640">
    <property type="entry name" value="Lgt"/>
</dbReference>
<dbReference type="PANTHER" id="PTHR30589:SF0">
    <property type="entry name" value="PHOSPHATIDYLGLYCEROL--PROLIPOPROTEIN DIACYLGLYCERYL TRANSFERASE"/>
    <property type="match status" value="1"/>
</dbReference>
<dbReference type="GO" id="GO:0042158">
    <property type="term" value="P:lipoprotein biosynthetic process"/>
    <property type="evidence" value="ECO:0007669"/>
    <property type="project" value="InterPro"/>
</dbReference>
<evidence type="ECO:0008006" key="8">
    <source>
        <dbReference type="Google" id="ProtNLM"/>
    </source>
</evidence>
<gene>
    <name evidence="7" type="ORF">S01H4_45430</name>
</gene>
<dbReference type="GO" id="GO:0008961">
    <property type="term" value="F:phosphatidylglycerol-prolipoprotein diacylglyceryl transferase activity"/>
    <property type="evidence" value="ECO:0007669"/>
    <property type="project" value="InterPro"/>
</dbReference>
<feature type="transmembrane region" description="Helical" evidence="6">
    <location>
        <begin position="156"/>
        <end position="175"/>
    </location>
</feature>
<evidence type="ECO:0000256" key="6">
    <source>
        <dbReference type="SAM" id="Phobius"/>
    </source>
</evidence>
<keyword evidence="3 6" id="KW-0812">Transmembrane</keyword>
<evidence type="ECO:0000313" key="7">
    <source>
        <dbReference type="EMBL" id="GAG99066.1"/>
    </source>
</evidence>
<evidence type="ECO:0000256" key="1">
    <source>
        <dbReference type="ARBA" id="ARBA00022475"/>
    </source>
</evidence>
<evidence type="ECO:0000256" key="4">
    <source>
        <dbReference type="ARBA" id="ARBA00022989"/>
    </source>
</evidence>
<comment type="caution">
    <text evidence="7">The sequence shown here is derived from an EMBL/GenBank/DDBJ whole genome shotgun (WGS) entry which is preliminary data.</text>
</comment>
<keyword evidence="5 6" id="KW-0472">Membrane</keyword>
<dbReference type="GO" id="GO:0005886">
    <property type="term" value="C:plasma membrane"/>
    <property type="evidence" value="ECO:0007669"/>
    <property type="project" value="InterPro"/>
</dbReference>
<reference evidence="7" key="1">
    <citation type="journal article" date="2014" name="Front. Microbiol.">
        <title>High frequency of phylogenetically diverse reductive dehalogenase-homologous genes in deep subseafloor sedimentary metagenomes.</title>
        <authorList>
            <person name="Kawai M."/>
            <person name="Futagami T."/>
            <person name="Toyoda A."/>
            <person name="Takaki Y."/>
            <person name="Nishi S."/>
            <person name="Hori S."/>
            <person name="Arai W."/>
            <person name="Tsubouchi T."/>
            <person name="Morono Y."/>
            <person name="Uchiyama I."/>
            <person name="Ito T."/>
            <person name="Fujiyama A."/>
            <person name="Inagaki F."/>
            <person name="Takami H."/>
        </authorList>
    </citation>
    <scope>NUCLEOTIDE SEQUENCE</scope>
    <source>
        <strain evidence="7">Expedition CK06-06</strain>
    </source>
</reference>
<feature type="transmembrane region" description="Helical" evidence="6">
    <location>
        <begin position="7"/>
        <end position="29"/>
    </location>
</feature>